<keyword evidence="3" id="KW-0804">Transcription</keyword>
<keyword evidence="7" id="KW-1185">Reference proteome</keyword>
<dbReference type="GO" id="GO:0003700">
    <property type="term" value="F:DNA-binding transcription factor activity"/>
    <property type="evidence" value="ECO:0007669"/>
    <property type="project" value="InterPro"/>
</dbReference>
<evidence type="ECO:0000256" key="2">
    <source>
        <dbReference type="ARBA" id="ARBA00023125"/>
    </source>
</evidence>
<dbReference type="SMART" id="SM00345">
    <property type="entry name" value="HTH_GNTR"/>
    <property type="match status" value="1"/>
</dbReference>
<evidence type="ECO:0000256" key="4">
    <source>
        <dbReference type="SAM" id="MobiDB-lite"/>
    </source>
</evidence>
<evidence type="ECO:0000313" key="6">
    <source>
        <dbReference type="EMBL" id="MBE1604248.1"/>
    </source>
</evidence>
<feature type="domain" description="HTH gntR-type" evidence="5">
    <location>
        <begin position="9"/>
        <end position="77"/>
    </location>
</feature>
<sequence length="96" mass="10422">MAQPVANTDPPSVRILTEIRRRIATGELRAGDRVPSTRQITQQWGVAMATATKVLTALREEGLVRVVPGVGTVVDAAAGPSHRRTPPPSRWRGFRT</sequence>
<accession>A0A927RI67</accession>
<dbReference type="RefSeq" id="WP_337917474.1">
    <property type="nucleotide sequence ID" value="NZ_BAABJL010000209.1"/>
</dbReference>
<name>A0A927RI67_9ACTN</name>
<keyword evidence="2 6" id="KW-0238">DNA-binding</keyword>
<dbReference type="SUPFAM" id="SSF46785">
    <property type="entry name" value="Winged helix' DNA-binding domain"/>
    <property type="match status" value="1"/>
</dbReference>
<dbReference type="PANTHER" id="PTHR38445">
    <property type="entry name" value="HTH-TYPE TRANSCRIPTIONAL REPRESSOR YTRA"/>
    <property type="match status" value="1"/>
</dbReference>
<protein>
    <submittedName>
        <fullName evidence="6">DNA-binding transcriptional regulator YhcF (GntR family)</fullName>
    </submittedName>
</protein>
<dbReference type="CDD" id="cd07377">
    <property type="entry name" value="WHTH_GntR"/>
    <property type="match status" value="1"/>
</dbReference>
<gene>
    <name evidence="6" type="ORF">HEB94_001096</name>
</gene>
<comment type="caution">
    <text evidence="6">The sequence shown here is derived from an EMBL/GenBank/DDBJ whole genome shotgun (WGS) entry which is preliminary data.</text>
</comment>
<dbReference type="AlphaFoldDB" id="A0A927RI67"/>
<reference evidence="6" key="1">
    <citation type="submission" date="2020-10" db="EMBL/GenBank/DDBJ databases">
        <title>Sequencing the genomes of 1000 actinobacteria strains.</title>
        <authorList>
            <person name="Klenk H.-P."/>
        </authorList>
    </citation>
    <scope>NUCLEOTIDE SEQUENCE</scope>
    <source>
        <strain evidence="6">DSM 45354</strain>
    </source>
</reference>
<dbReference type="InterPro" id="IPR036390">
    <property type="entry name" value="WH_DNA-bd_sf"/>
</dbReference>
<dbReference type="InterPro" id="IPR000524">
    <property type="entry name" value="Tscrpt_reg_HTH_GntR"/>
</dbReference>
<evidence type="ECO:0000256" key="3">
    <source>
        <dbReference type="ARBA" id="ARBA00023163"/>
    </source>
</evidence>
<dbReference type="GO" id="GO:0003677">
    <property type="term" value="F:DNA binding"/>
    <property type="evidence" value="ECO:0007669"/>
    <property type="project" value="UniProtKB-KW"/>
</dbReference>
<keyword evidence="1" id="KW-0805">Transcription regulation</keyword>
<dbReference type="Gene3D" id="1.10.10.10">
    <property type="entry name" value="Winged helix-like DNA-binding domain superfamily/Winged helix DNA-binding domain"/>
    <property type="match status" value="1"/>
</dbReference>
<organism evidence="6 7">
    <name type="scientific">Actinopolymorpha pittospori</name>
    <dbReference type="NCBI Taxonomy" id="648752"/>
    <lineage>
        <taxon>Bacteria</taxon>
        <taxon>Bacillati</taxon>
        <taxon>Actinomycetota</taxon>
        <taxon>Actinomycetes</taxon>
        <taxon>Propionibacteriales</taxon>
        <taxon>Actinopolymorphaceae</taxon>
        <taxon>Actinopolymorpha</taxon>
    </lineage>
</organism>
<evidence type="ECO:0000259" key="5">
    <source>
        <dbReference type="PROSITE" id="PS50949"/>
    </source>
</evidence>
<dbReference type="Pfam" id="PF00392">
    <property type="entry name" value="GntR"/>
    <property type="match status" value="1"/>
</dbReference>
<evidence type="ECO:0000256" key="1">
    <source>
        <dbReference type="ARBA" id="ARBA00023015"/>
    </source>
</evidence>
<dbReference type="EMBL" id="JADBEM010000001">
    <property type="protein sequence ID" value="MBE1604248.1"/>
    <property type="molecule type" value="Genomic_DNA"/>
</dbReference>
<dbReference type="InterPro" id="IPR036388">
    <property type="entry name" value="WH-like_DNA-bd_sf"/>
</dbReference>
<dbReference type="PROSITE" id="PS50949">
    <property type="entry name" value="HTH_GNTR"/>
    <property type="match status" value="1"/>
</dbReference>
<proteinExistence type="predicted"/>
<dbReference type="Proteomes" id="UP000638648">
    <property type="component" value="Unassembled WGS sequence"/>
</dbReference>
<dbReference type="PANTHER" id="PTHR38445:SF9">
    <property type="entry name" value="HTH-TYPE TRANSCRIPTIONAL REPRESSOR YTRA"/>
    <property type="match status" value="1"/>
</dbReference>
<feature type="region of interest" description="Disordered" evidence="4">
    <location>
        <begin position="75"/>
        <end position="96"/>
    </location>
</feature>
<evidence type="ECO:0000313" key="7">
    <source>
        <dbReference type="Proteomes" id="UP000638648"/>
    </source>
</evidence>